<protein>
    <submittedName>
        <fullName evidence="1">Uncharacterized protein</fullName>
    </submittedName>
</protein>
<evidence type="ECO:0000313" key="1">
    <source>
        <dbReference type="EMBL" id="CDI08478.1"/>
    </source>
</evidence>
<reference evidence="1 2" key="1">
    <citation type="journal article" date="2013" name="Genome Announc.">
        <title>Complete Genome Sequence of the Sesbania Symbiont and Rice Growth-Promoting Endophyte Rhizobium sp. Strain IRBG74.</title>
        <authorList>
            <person name="Crook M.B."/>
            <person name="Mitra S."/>
            <person name="Ane J.M."/>
            <person name="Sadowsky M.J."/>
            <person name="Gyaneshwar P."/>
        </authorList>
    </citation>
    <scope>NUCLEOTIDE SEQUENCE [LARGE SCALE GENOMIC DNA]</scope>
    <source>
        <strain evidence="1 2">IRBG74</strain>
    </source>
</reference>
<dbReference type="EMBL" id="HG518322">
    <property type="protein sequence ID" value="CDI08478.1"/>
    <property type="molecule type" value="Genomic_DNA"/>
</dbReference>
<gene>
    <name evidence="1" type="ORF">BN877_I1576</name>
</gene>
<dbReference type="AlphaFoldDB" id="U4PTS3"/>
<dbReference type="Proteomes" id="UP000016944">
    <property type="component" value="Chromosome I"/>
</dbReference>
<dbReference type="HOGENOM" id="CLU_2247950_0_0_5"/>
<dbReference type="PATRIC" id="fig|424182.3.peg.1558"/>
<dbReference type="KEGG" id="rir:BN877_I1576"/>
<evidence type="ECO:0000313" key="2">
    <source>
        <dbReference type="Proteomes" id="UP000016944"/>
    </source>
</evidence>
<name>U4PTS3_9HYPH</name>
<accession>U4PTS3</accession>
<organism evidence="1 2">
    <name type="scientific">Agrobacterium pusense</name>
    <dbReference type="NCBI Taxonomy" id="648995"/>
    <lineage>
        <taxon>Bacteria</taxon>
        <taxon>Pseudomonadati</taxon>
        <taxon>Pseudomonadota</taxon>
        <taxon>Alphaproteobacteria</taxon>
        <taxon>Hyphomicrobiales</taxon>
        <taxon>Rhizobiaceae</taxon>
        <taxon>Rhizobium/Agrobacterium group</taxon>
        <taxon>Agrobacterium</taxon>
    </lineage>
</organism>
<proteinExistence type="predicted"/>
<sequence>MCFRMGELALLATGPACGVSLASAPFPAPISLHQARKSVTSEGWATIHGNYLNRLKSFFSFMADQNGPKEGGRRADVYAKPVLGAISRSNFRGGRAAVARSKEG</sequence>